<proteinExistence type="predicted"/>
<dbReference type="EMBL" id="HBIQ01095680">
    <property type="protein sequence ID" value="CAE0594424.1"/>
    <property type="molecule type" value="Transcribed_RNA"/>
</dbReference>
<evidence type="ECO:0000313" key="1">
    <source>
        <dbReference type="EMBL" id="CAE0594424.1"/>
    </source>
</evidence>
<dbReference type="AlphaFoldDB" id="A0A7S3X3P9"/>
<gene>
    <name evidence="1" type="ORF">SACU0126_LOCUS30468</name>
</gene>
<name>A0A7S3X3P9_9SPIT</name>
<sequence>MAALTPPRCPKPDRSFLQKRRDEMISNEGNRMCTDEELRAYRHAVNICTKKNESNELTEEDMDDLINKATPILRNAVLKQFQAALEVAGVVIPKDQPTKRSLNCKSIQIKRVPLATAVAAGKKGTAQARALIDIDKAITLQSNKSTNTPVGVITLEEGTGGSFELKINPIIRPGHMRLSVKLSVSLLVSVILDVDDSIYYNLPMCLGSEGAYCRPCLNHPPSKCCESPDGCCVKPNHGYCWTQPYYTLRPRRIGAELPLMASFNDIISVQDPSIVGMTVGFANEPELKLKATIYCCREWICFPLFQMLNCCLNRCLFPFLLSKISESLNNLTYTF</sequence>
<organism evidence="1">
    <name type="scientific">Strombidinopsis acuminata</name>
    <dbReference type="NCBI Taxonomy" id="141414"/>
    <lineage>
        <taxon>Eukaryota</taxon>
        <taxon>Sar</taxon>
        <taxon>Alveolata</taxon>
        <taxon>Ciliophora</taxon>
        <taxon>Intramacronucleata</taxon>
        <taxon>Spirotrichea</taxon>
        <taxon>Choreotrichia</taxon>
        <taxon>Choreotrichida</taxon>
        <taxon>Strombidinopsidae</taxon>
        <taxon>Strombidinopsis</taxon>
    </lineage>
</organism>
<reference evidence="1" key="1">
    <citation type="submission" date="2021-01" db="EMBL/GenBank/DDBJ databases">
        <authorList>
            <person name="Corre E."/>
            <person name="Pelletier E."/>
            <person name="Niang G."/>
            <person name="Scheremetjew M."/>
            <person name="Finn R."/>
            <person name="Kale V."/>
            <person name="Holt S."/>
            <person name="Cochrane G."/>
            <person name="Meng A."/>
            <person name="Brown T."/>
            <person name="Cohen L."/>
        </authorList>
    </citation>
    <scope>NUCLEOTIDE SEQUENCE</scope>
    <source>
        <strain evidence="1">SPMC142</strain>
    </source>
</reference>
<protein>
    <submittedName>
        <fullName evidence="1">Uncharacterized protein</fullName>
    </submittedName>
</protein>
<accession>A0A7S3X3P9</accession>